<reference evidence="3 4" key="1">
    <citation type="submission" date="2024-10" db="EMBL/GenBank/DDBJ databases">
        <authorList>
            <person name="Kim D."/>
        </authorList>
    </citation>
    <scope>NUCLEOTIDE SEQUENCE [LARGE SCALE GENOMIC DNA]</scope>
    <source>
        <strain evidence="3">BH-2024</strain>
    </source>
</reference>
<evidence type="ECO:0000259" key="2">
    <source>
        <dbReference type="PROSITE" id="PS51767"/>
    </source>
</evidence>
<accession>A0ABD2I7H1</accession>
<protein>
    <recommendedName>
        <fullName evidence="2">Peptidase A1 domain-containing protein</fullName>
    </recommendedName>
</protein>
<organism evidence="3 4">
    <name type="scientific">Heterodera trifolii</name>
    <dbReference type="NCBI Taxonomy" id="157864"/>
    <lineage>
        <taxon>Eukaryota</taxon>
        <taxon>Metazoa</taxon>
        <taxon>Ecdysozoa</taxon>
        <taxon>Nematoda</taxon>
        <taxon>Chromadorea</taxon>
        <taxon>Rhabditida</taxon>
        <taxon>Tylenchina</taxon>
        <taxon>Tylenchomorpha</taxon>
        <taxon>Tylenchoidea</taxon>
        <taxon>Heteroderidae</taxon>
        <taxon>Heteroderinae</taxon>
        <taxon>Heterodera</taxon>
    </lineage>
</organism>
<dbReference type="InterPro" id="IPR001461">
    <property type="entry name" value="Aspartic_peptidase_A1"/>
</dbReference>
<comment type="caution">
    <text evidence="3">The sequence shown here is derived from an EMBL/GenBank/DDBJ whole genome shotgun (WGS) entry which is preliminary data.</text>
</comment>
<dbReference type="Pfam" id="PF00026">
    <property type="entry name" value="Asp"/>
    <property type="match status" value="2"/>
</dbReference>
<evidence type="ECO:0000313" key="3">
    <source>
        <dbReference type="EMBL" id="KAL3073775.1"/>
    </source>
</evidence>
<sequence>MKLELYMFVENPETKSKAIFGLSVQQRAPAGHTRTSTISPLHFSLSTQTTSGLFDVYAPHFYSLPYFNLHIYSTVSQLRISLSRQTVKRGTLWEWWGMPDTVHAGRGCTSHDAQWCNAQCDPECCGQNGSVGTTTTATQPVPTVTPAAQFPEFRHAETEEPRSCQNLSKFESQKSTSYEKTNMTFSIEYGLGFAAGLIGQDFVQFASDSNETDGLRVCRAYFSQAKLVQKAVFLTVFGHPRRREWHIGRRGLTLGDVDDENCAPITDWIPITPNRFGLWEFQIDKVTLDDGTSINGTNDAVIDSGTSFLIGPFDEVNNILRHYGVDPENGTMPCDQKLGPIIFMVHGQEYKVDEKTLLFDMGDGTCFVGLITFRSLPFWLLGDPFCREYCQC</sequence>
<dbReference type="PANTHER" id="PTHR47966:SF45">
    <property type="entry name" value="PEPTIDASE A1 DOMAIN-CONTAINING PROTEIN"/>
    <property type="match status" value="1"/>
</dbReference>
<feature type="domain" description="Peptidase A1" evidence="2">
    <location>
        <begin position="37"/>
        <end position="392"/>
    </location>
</feature>
<dbReference type="AlphaFoldDB" id="A0ABD2I7H1"/>
<evidence type="ECO:0000256" key="1">
    <source>
        <dbReference type="ARBA" id="ARBA00007447"/>
    </source>
</evidence>
<dbReference type="SUPFAM" id="SSF50630">
    <property type="entry name" value="Acid proteases"/>
    <property type="match status" value="1"/>
</dbReference>
<dbReference type="InterPro" id="IPR021109">
    <property type="entry name" value="Peptidase_aspartic_dom_sf"/>
</dbReference>
<name>A0ABD2I7H1_9BILA</name>
<keyword evidence="4" id="KW-1185">Reference proteome</keyword>
<dbReference type="PROSITE" id="PS51767">
    <property type="entry name" value="PEPTIDASE_A1"/>
    <property type="match status" value="1"/>
</dbReference>
<gene>
    <name evidence="3" type="ORF">niasHT_039607</name>
</gene>
<comment type="similarity">
    <text evidence="1">Belongs to the peptidase A1 family.</text>
</comment>
<dbReference type="Gene3D" id="2.40.70.10">
    <property type="entry name" value="Acid Proteases"/>
    <property type="match status" value="2"/>
</dbReference>
<proteinExistence type="inferred from homology"/>
<dbReference type="PANTHER" id="PTHR47966">
    <property type="entry name" value="BETA-SITE APP-CLEAVING ENZYME, ISOFORM A-RELATED"/>
    <property type="match status" value="1"/>
</dbReference>
<dbReference type="InterPro" id="IPR033121">
    <property type="entry name" value="PEPTIDASE_A1"/>
</dbReference>
<dbReference type="EMBL" id="JBICBT010001312">
    <property type="protein sequence ID" value="KAL3073775.1"/>
    <property type="molecule type" value="Genomic_DNA"/>
</dbReference>
<evidence type="ECO:0000313" key="4">
    <source>
        <dbReference type="Proteomes" id="UP001620626"/>
    </source>
</evidence>
<dbReference type="Proteomes" id="UP001620626">
    <property type="component" value="Unassembled WGS sequence"/>
</dbReference>